<accession>A0A6N7Z3W1</accession>
<dbReference type="InterPro" id="IPR036822">
    <property type="entry name" value="CutC-like_dom_sf"/>
</dbReference>
<evidence type="ECO:0000256" key="1">
    <source>
        <dbReference type="ARBA" id="ARBA00007768"/>
    </source>
</evidence>
<dbReference type="GO" id="GO:0005507">
    <property type="term" value="F:copper ion binding"/>
    <property type="evidence" value="ECO:0007669"/>
    <property type="project" value="TreeGrafter"/>
</dbReference>
<evidence type="ECO:0000313" key="4">
    <source>
        <dbReference type="Proteomes" id="UP000440096"/>
    </source>
</evidence>
<dbReference type="PANTHER" id="PTHR12598">
    <property type="entry name" value="COPPER HOMEOSTASIS PROTEIN CUTC"/>
    <property type="match status" value="1"/>
</dbReference>
<gene>
    <name evidence="3" type="ORF">GKO32_12820</name>
</gene>
<dbReference type="AlphaFoldDB" id="A0A6N7Z3W1"/>
<comment type="similarity">
    <text evidence="1">Belongs to the CutC family.</text>
</comment>
<dbReference type="Gene3D" id="3.20.20.380">
    <property type="entry name" value="Copper homeostasis (CutC) domain"/>
    <property type="match status" value="2"/>
</dbReference>
<dbReference type="Pfam" id="PF03932">
    <property type="entry name" value="CutC"/>
    <property type="match status" value="2"/>
</dbReference>
<comment type="caution">
    <text evidence="3">The sequence shown here is derived from an EMBL/GenBank/DDBJ whole genome shotgun (WGS) entry which is preliminary data.</text>
</comment>
<dbReference type="Proteomes" id="UP000440096">
    <property type="component" value="Unassembled WGS sequence"/>
</dbReference>
<dbReference type="PANTHER" id="PTHR12598:SF0">
    <property type="entry name" value="COPPER HOMEOSTASIS PROTEIN CUTC HOMOLOG"/>
    <property type="match status" value="1"/>
</dbReference>
<keyword evidence="4" id="KW-1185">Reference proteome</keyword>
<evidence type="ECO:0000313" key="3">
    <source>
        <dbReference type="EMBL" id="MTD54854.1"/>
    </source>
</evidence>
<dbReference type="RefSeq" id="WP_154757048.1">
    <property type="nucleotide sequence ID" value="NZ_WMBA01000015.1"/>
</dbReference>
<dbReference type="OrthoDB" id="9815677at2"/>
<proteinExistence type="inferred from homology"/>
<dbReference type="InterPro" id="IPR005627">
    <property type="entry name" value="CutC-like"/>
</dbReference>
<name>A0A6N7Z3W1_9PSEU</name>
<organism evidence="3 4">
    <name type="scientific">Amycolatopsis pithecellobii</name>
    <dbReference type="NCBI Taxonomy" id="664692"/>
    <lineage>
        <taxon>Bacteria</taxon>
        <taxon>Bacillati</taxon>
        <taxon>Actinomycetota</taxon>
        <taxon>Actinomycetes</taxon>
        <taxon>Pseudonocardiales</taxon>
        <taxon>Pseudonocardiaceae</taxon>
        <taxon>Amycolatopsis</taxon>
    </lineage>
</organism>
<sequence length="161" mass="17175">MLPDVAQQAEDLLLQRDVERRRGLVRDDQLRAGRQRAQVHVLIRLREGDFRYSVSEVDAMLTDVRHAVISGAAVDVCADPVAAVETLVALRVRRVLSSGRAARAGDGAPVLRRMVAAVGGVLSVMACGGIRPHNARAIAAATGVRDLHAAPRCHLPASPPS</sequence>
<protein>
    <recommendedName>
        <fullName evidence="2">Copper homeostasis protein cutC homolog</fullName>
    </recommendedName>
</protein>
<reference evidence="3 4" key="1">
    <citation type="submission" date="2019-11" db="EMBL/GenBank/DDBJ databases">
        <title>Draft genome of Amycolatopsis RM579.</title>
        <authorList>
            <person name="Duangmal K."/>
            <person name="Mingma R."/>
        </authorList>
    </citation>
    <scope>NUCLEOTIDE SEQUENCE [LARGE SCALE GENOMIC DNA]</scope>
    <source>
        <strain evidence="3 4">RM579</strain>
    </source>
</reference>
<evidence type="ECO:0000256" key="2">
    <source>
        <dbReference type="ARBA" id="ARBA00019014"/>
    </source>
</evidence>
<dbReference type="EMBL" id="WMBA01000015">
    <property type="protein sequence ID" value="MTD54854.1"/>
    <property type="molecule type" value="Genomic_DNA"/>
</dbReference>
<dbReference type="SUPFAM" id="SSF110395">
    <property type="entry name" value="CutC-like"/>
    <property type="match status" value="1"/>
</dbReference>